<reference evidence="3 4" key="1">
    <citation type="submission" date="2011-02" db="EMBL/GenBank/DDBJ databases">
        <title>The Genome Sequence of Sphaeroforma arctica JP610.</title>
        <authorList>
            <consortium name="The Broad Institute Genome Sequencing Platform"/>
            <person name="Russ C."/>
            <person name="Cuomo C."/>
            <person name="Young S.K."/>
            <person name="Zeng Q."/>
            <person name="Gargeya S."/>
            <person name="Alvarado L."/>
            <person name="Berlin A."/>
            <person name="Chapman S.B."/>
            <person name="Chen Z."/>
            <person name="Freedman E."/>
            <person name="Gellesch M."/>
            <person name="Goldberg J."/>
            <person name="Griggs A."/>
            <person name="Gujja S."/>
            <person name="Heilman E."/>
            <person name="Heiman D."/>
            <person name="Howarth C."/>
            <person name="Mehta T."/>
            <person name="Neiman D."/>
            <person name="Pearson M."/>
            <person name="Roberts A."/>
            <person name="Saif S."/>
            <person name="Shea T."/>
            <person name="Shenoy N."/>
            <person name="Sisk P."/>
            <person name="Stolte C."/>
            <person name="Sykes S."/>
            <person name="White J."/>
            <person name="Yandava C."/>
            <person name="Burger G."/>
            <person name="Gray M.W."/>
            <person name="Holland P.W.H."/>
            <person name="King N."/>
            <person name="Lang F.B.F."/>
            <person name="Roger A.J."/>
            <person name="Ruiz-Trillo I."/>
            <person name="Haas B."/>
            <person name="Nusbaum C."/>
            <person name="Birren B."/>
        </authorList>
    </citation>
    <scope>NUCLEOTIDE SEQUENCE [LARGE SCALE GENOMIC DNA]</scope>
    <source>
        <strain evidence="3 4">JP610</strain>
    </source>
</reference>
<dbReference type="InterPro" id="IPR008710">
    <property type="entry name" value="Nicastrin"/>
</dbReference>
<feature type="region of interest" description="Disordered" evidence="1">
    <location>
        <begin position="133"/>
        <end position="184"/>
    </location>
</feature>
<protein>
    <submittedName>
        <fullName evidence="3">Uncharacterized protein</fullName>
    </submittedName>
</protein>
<accession>A0A0L0GFA7</accession>
<feature type="chain" id="PRO_5005539400" evidence="2">
    <location>
        <begin position="22"/>
        <end position="286"/>
    </location>
</feature>
<evidence type="ECO:0000313" key="4">
    <source>
        <dbReference type="Proteomes" id="UP000054560"/>
    </source>
</evidence>
<dbReference type="OrthoDB" id="755951at2759"/>
<name>A0A0L0GFA7_9EUKA</name>
<keyword evidence="2" id="KW-0732">Signal</keyword>
<dbReference type="RefSeq" id="XP_014161448.1">
    <property type="nucleotide sequence ID" value="XM_014305973.1"/>
</dbReference>
<gene>
    <name evidence="3" type="ORF">SARC_00370</name>
</gene>
<dbReference type="GO" id="GO:0016485">
    <property type="term" value="P:protein processing"/>
    <property type="evidence" value="ECO:0007669"/>
    <property type="project" value="InterPro"/>
</dbReference>
<evidence type="ECO:0000313" key="3">
    <source>
        <dbReference type="EMBL" id="KNC87546.1"/>
    </source>
</evidence>
<dbReference type="EMBL" id="KQ241606">
    <property type="protein sequence ID" value="KNC87546.1"/>
    <property type="molecule type" value="Genomic_DNA"/>
</dbReference>
<proteinExistence type="predicted"/>
<dbReference type="PANTHER" id="PTHR21092:SF0">
    <property type="entry name" value="NICASTRIN"/>
    <property type="match status" value="1"/>
</dbReference>
<keyword evidence="4" id="KW-1185">Reference proteome</keyword>
<sequence length="286" mass="31890">MTYIRLAFVALTCAVLRHARAQTPETFRERMYHRLSNNAPCWTLLDQHGEVGCRSQDMSGVSAVVRYIRDDEDVNNYMGECAIYDGVGRCRGEYAVVLESSLIFADTFSDMVDCPCTSSLHVLHPQTLINKTNTDGDVTETNQAANNSEADGSRANNQQEEVSEFPEHTHPGFSPAEKSPNAIYGLYHDKPDKQVLWNAGGGAQERTMLNKPITLVTNGDDITYLRKHARNGREVNKLSLLNNSVIHDTCDADAIKYLPEAISHSSLDFSHKQVVIHSCIDFQAVR</sequence>
<feature type="signal peptide" evidence="2">
    <location>
        <begin position="1"/>
        <end position="21"/>
    </location>
</feature>
<dbReference type="Proteomes" id="UP000054560">
    <property type="component" value="Unassembled WGS sequence"/>
</dbReference>
<evidence type="ECO:0000256" key="1">
    <source>
        <dbReference type="SAM" id="MobiDB-lite"/>
    </source>
</evidence>
<dbReference type="PANTHER" id="PTHR21092">
    <property type="entry name" value="NICASTRIN"/>
    <property type="match status" value="1"/>
</dbReference>
<organism evidence="3 4">
    <name type="scientific">Sphaeroforma arctica JP610</name>
    <dbReference type="NCBI Taxonomy" id="667725"/>
    <lineage>
        <taxon>Eukaryota</taxon>
        <taxon>Ichthyosporea</taxon>
        <taxon>Ichthyophonida</taxon>
        <taxon>Sphaeroforma</taxon>
    </lineage>
</organism>
<dbReference type="AlphaFoldDB" id="A0A0L0GFA7"/>
<feature type="compositionally biased region" description="Polar residues" evidence="1">
    <location>
        <begin position="133"/>
        <end position="160"/>
    </location>
</feature>
<dbReference type="GeneID" id="25900874"/>
<dbReference type="GO" id="GO:0005886">
    <property type="term" value="C:plasma membrane"/>
    <property type="evidence" value="ECO:0007669"/>
    <property type="project" value="TreeGrafter"/>
</dbReference>
<evidence type="ECO:0000256" key="2">
    <source>
        <dbReference type="SAM" id="SignalP"/>
    </source>
</evidence>